<keyword evidence="11 14" id="KW-0472">Membrane</keyword>
<dbReference type="Proteomes" id="UP000294692">
    <property type="component" value="Unassembled WGS sequence"/>
</dbReference>
<dbReference type="FunFam" id="2.40.170.20:FF:000005">
    <property type="entry name" value="TonB-dependent siderophore receptor"/>
    <property type="match status" value="1"/>
</dbReference>
<keyword evidence="7" id="KW-0732">Signal</keyword>
<dbReference type="SMART" id="SM00965">
    <property type="entry name" value="STN"/>
    <property type="match status" value="1"/>
</dbReference>
<dbReference type="RefSeq" id="WP_132477363.1">
    <property type="nucleotide sequence ID" value="NZ_JBHRVM010000001.1"/>
</dbReference>
<comment type="caution">
    <text evidence="17">The sequence shown here is derived from an EMBL/GenBank/DDBJ whole genome shotgun (WGS) entry which is preliminary data.</text>
</comment>
<evidence type="ECO:0000256" key="8">
    <source>
        <dbReference type="ARBA" id="ARBA00023004"/>
    </source>
</evidence>
<dbReference type="Gene3D" id="2.170.130.10">
    <property type="entry name" value="TonB-dependent receptor, plug domain"/>
    <property type="match status" value="1"/>
</dbReference>
<protein>
    <submittedName>
        <fullName evidence="17">Iron complex outermembrane receptor protein</fullName>
    </submittedName>
</protein>
<sequence length="841" mass="92531">MSIWRGPVVPAARPASNQNRIDQVNHICTKPHEAAMLSRSNTRSGRKRISALLIALAASSALMPPLAAAEQDAPRQIRIAAQPLGKALLQLGEQTSLQIFYAQEIVDGLMASAVSGSLPPEEALARLLRGTPLTYRRNGDTITLSRQDSATQLDRITVTGQADDTVQVKGYVATWTTTGSKTATPILEMPQTVNVIGREEIEARGAQSIIEATRYTPGVIPTFGDSDSRGDTLQSRGFYLRHNYNGARLPYGAHSFAMLRMEPYGLERIEVLKGPTSMLYGQSTPGGLVNMVSKRPVAGSLREVQVQGGTHKRRQLGLDISERFGSDDQFGVRLTGLARDADGEVDYGYDKREFIAPSFQWKPSADTELLVFGHYQRDRTISDYAPLPAAGTHLPNPNGEFPTNRYPGEPDFDGYERKQAAVGYKFTHRFNDTWRVEQSGQWSRVEVDTTASPGYMLDPSQRFLSRVASHGKGDADTINLDTNLQAVFNTAGLEHTLLLGVDYLHIDNTYNFASGLYGTPLDLYDPQYGQPVPDLIPRIDYRQKREQVGGYFQDQIRYGRWFATLGGRYDRSSARTRNQLPAPSSATQTDTAFTGRVGLGYRFDMGLAPYVSYSTSFEPLDGSDYFGEMFKPMKGRQMEAGIKYQLPDGNSLVTLSAFELVQRNGLTPDERPGHTGFSVQTGEARLRGVELEAKASLNDNLDLVASYAYNQSKVTKANANAGGVSTEGNELVMVPRQQASLWLNYQFAQGPLQGLSAGAGTRYVGKSYGDAANTQRIAAHTLWDAALNYDFGPRSPALDGLSLRLTASNLADKRYVGYCQGPLQCYFGQGRVVLATLRYRW</sequence>
<dbReference type="Gene3D" id="2.40.170.20">
    <property type="entry name" value="TonB-dependent receptor, beta-barrel domain"/>
    <property type="match status" value="1"/>
</dbReference>
<evidence type="ECO:0000259" key="16">
    <source>
        <dbReference type="SMART" id="SM00965"/>
    </source>
</evidence>
<dbReference type="PANTHER" id="PTHR32552:SF68">
    <property type="entry name" value="FERRICHROME OUTER MEMBRANE TRANSPORTER_PHAGE RECEPTOR"/>
    <property type="match status" value="1"/>
</dbReference>
<evidence type="ECO:0000256" key="13">
    <source>
        <dbReference type="ARBA" id="ARBA00023237"/>
    </source>
</evidence>
<evidence type="ECO:0000256" key="6">
    <source>
        <dbReference type="ARBA" id="ARBA00022692"/>
    </source>
</evidence>
<dbReference type="EMBL" id="SMBX01000006">
    <property type="protein sequence ID" value="TCU97269.1"/>
    <property type="molecule type" value="Genomic_DNA"/>
</dbReference>
<dbReference type="Gene3D" id="3.55.50.30">
    <property type="match status" value="1"/>
</dbReference>
<comment type="subcellular location">
    <subcellularLocation>
        <location evidence="1 14">Cell outer membrane</location>
        <topology evidence="1 14">Multi-pass membrane protein</topology>
    </subcellularLocation>
</comment>
<dbReference type="GO" id="GO:0038023">
    <property type="term" value="F:signaling receptor activity"/>
    <property type="evidence" value="ECO:0007669"/>
    <property type="project" value="InterPro"/>
</dbReference>
<dbReference type="AlphaFoldDB" id="A0A4V6P2P4"/>
<keyword evidence="12 17" id="KW-0675">Receptor</keyword>
<keyword evidence="9" id="KW-0406">Ion transport</keyword>
<feature type="domain" description="Secretin/TonB short N-terminal" evidence="16">
    <location>
        <begin position="97"/>
        <end position="147"/>
    </location>
</feature>
<keyword evidence="4 14" id="KW-1134">Transmembrane beta strand</keyword>
<dbReference type="GO" id="GO:0015344">
    <property type="term" value="F:siderophore uptake transmembrane transporter activity"/>
    <property type="evidence" value="ECO:0007669"/>
    <property type="project" value="TreeGrafter"/>
</dbReference>
<keyword evidence="8" id="KW-0408">Iron</keyword>
<evidence type="ECO:0000256" key="7">
    <source>
        <dbReference type="ARBA" id="ARBA00022729"/>
    </source>
</evidence>
<evidence type="ECO:0000313" key="18">
    <source>
        <dbReference type="Proteomes" id="UP000294692"/>
    </source>
</evidence>
<dbReference type="InterPro" id="IPR012910">
    <property type="entry name" value="Plug_dom"/>
</dbReference>
<evidence type="ECO:0000256" key="2">
    <source>
        <dbReference type="ARBA" id="ARBA00009810"/>
    </source>
</evidence>
<dbReference type="InterPro" id="IPR036942">
    <property type="entry name" value="Beta-barrel_TonB_sf"/>
</dbReference>
<gene>
    <name evidence="17" type="ORF">EV686_106151</name>
</gene>
<dbReference type="InterPro" id="IPR010105">
    <property type="entry name" value="TonB_sidphr_rcpt"/>
</dbReference>
<dbReference type="CDD" id="cd01347">
    <property type="entry name" value="ligand_gated_channel"/>
    <property type="match status" value="1"/>
</dbReference>
<dbReference type="Pfam" id="PF07715">
    <property type="entry name" value="Plug"/>
    <property type="match status" value="1"/>
</dbReference>
<dbReference type="InterPro" id="IPR000531">
    <property type="entry name" value="Beta-barrel_TonB"/>
</dbReference>
<dbReference type="PROSITE" id="PS52016">
    <property type="entry name" value="TONB_DEPENDENT_REC_3"/>
    <property type="match status" value="1"/>
</dbReference>
<evidence type="ECO:0000256" key="4">
    <source>
        <dbReference type="ARBA" id="ARBA00022452"/>
    </source>
</evidence>
<dbReference type="NCBIfam" id="TIGR01783">
    <property type="entry name" value="TonB-siderophor"/>
    <property type="match status" value="1"/>
</dbReference>
<keyword evidence="6 14" id="KW-0812">Transmembrane</keyword>
<dbReference type="GO" id="GO:0009279">
    <property type="term" value="C:cell outer membrane"/>
    <property type="evidence" value="ECO:0007669"/>
    <property type="project" value="UniProtKB-SubCell"/>
</dbReference>
<evidence type="ECO:0000256" key="14">
    <source>
        <dbReference type="PROSITE-ProRule" id="PRU01360"/>
    </source>
</evidence>
<dbReference type="GO" id="GO:0015891">
    <property type="term" value="P:siderophore transport"/>
    <property type="evidence" value="ECO:0007669"/>
    <property type="project" value="InterPro"/>
</dbReference>
<dbReference type="Pfam" id="PF00593">
    <property type="entry name" value="TonB_dep_Rec_b-barrel"/>
    <property type="match status" value="1"/>
</dbReference>
<dbReference type="Pfam" id="PF07660">
    <property type="entry name" value="STN"/>
    <property type="match status" value="1"/>
</dbReference>
<comment type="similarity">
    <text evidence="2 14 15">Belongs to the TonB-dependent receptor family.</text>
</comment>
<evidence type="ECO:0000256" key="15">
    <source>
        <dbReference type="RuleBase" id="RU003357"/>
    </source>
</evidence>
<accession>A0A4V6P2P4</accession>
<name>A0A4V6P2P4_9BURK</name>
<keyword evidence="13 14" id="KW-0998">Cell outer membrane</keyword>
<evidence type="ECO:0000256" key="10">
    <source>
        <dbReference type="ARBA" id="ARBA00023077"/>
    </source>
</evidence>
<evidence type="ECO:0000256" key="9">
    <source>
        <dbReference type="ARBA" id="ARBA00023065"/>
    </source>
</evidence>
<evidence type="ECO:0000313" key="17">
    <source>
        <dbReference type="EMBL" id="TCU97269.1"/>
    </source>
</evidence>
<evidence type="ECO:0000256" key="3">
    <source>
        <dbReference type="ARBA" id="ARBA00022448"/>
    </source>
</evidence>
<evidence type="ECO:0000256" key="1">
    <source>
        <dbReference type="ARBA" id="ARBA00004571"/>
    </source>
</evidence>
<dbReference type="OrthoDB" id="127311at2"/>
<reference evidence="17 18" key="1">
    <citation type="submission" date="2019-03" db="EMBL/GenBank/DDBJ databases">
        <title>Genomic Encyclopedia of Type Strains, Phase IV (KMG-IV): sequencing the most valuable type-strain genomes for metagenomic binning, comparative biology and taxonomic classification.</title>
        <authorList>
            <person name="Goeker M."/>
        </authorList>
    </citation>
    <scope>NUCLEOTIDE SEQUENCE [LARGE SCALE GENOMIC DNA]</scope>
    <source>
        <strain evidence="17 18">DSM 100048</strain>
    </source>
</reference>
<dbReference type="InterPro" id="IPR039426">
    <property type="entry name" value="TonB-dep_rcpt-like"/>
</dbReference>
<evidence type="ECO:0000256" key="12">
    <source>
        <dbReference type="ARBA" id="ARBA00023170"/>
    </source>
</evidence>
<evidence type="ECO:0000256" key="11">
    <source>
        <dbReference type="ARBA" id="ARBA00023136"/>
    </source>
</evidence>
<evidence type="ECO:0000256" key="5">
    <source>
        <dbReference type="ARBA" id="ARBA00022496"/>
    </source>
</evidence>
<dbReference type="SUPFAM" id="SSF56935">
    <property type="entry name" value="Porins"/>
    <property type="match status" value="1"/>
</dbReference>
<dbReference type="InterPro" id="IPR011662">
    <property type="entry name" value="Secretin/TonB_short_N"/>
</dbReference>
<proteinExistence type="inferred from homology"/>
<dbReference type="InterPro" id="IPR037066">
    <property type="entry name" value="Plug_dom_sf"/>
</dbReference>
<keyword evidence="5" id="KW-0410">Iron transport</keyword>
<keyword evidence="18" id="KW-1185">Reference proteome</keyword>
<organism evidence="17 18">
    <name type="scientific">Paracandidimonas soli</name>
    <dbReference type="NCBI Taxonomy" id="1917182"/>
    <lineage>
        <taxon>Bacteria</taxon>
        <taxon>Pseudomonadati</taxon>
        <taxon>Pseudomonadota</taxon>
        <taxon>Betaproteobacteria</taxon>
        <taxon>Burkholderiales</taxon>
        <taxon>Alcaligenaceae</taxon>
        <taxon>Paracandidimonas</taxon>
    </lineage>
</organism>
<dbReference type="PANTHER" id="PTHR32552">
    <property type="entry name" value="FERRICHROME IRON RECEPTOR-RELATED"/>
    <property type="match status" value="1"/>
</dbReference>
<keyword evidence="10 15" id="KW-0798">TonB box</keyword>
<keyword evidence="3 14" id="KW-0813">Transport</keyword>